<dbReference type="OrthoDB" id="1356084at2"/>
<organism evidence="1 2">
    <name type="scientific">Pontibacter mangrovi</name>
    <dbReference type="NCBI Taxonomy" id="2589816"/>
    <lineage>
        <taxon>Bacteria</taxon>
        <taxon>Pseudomonadati</taxon>
        <taxon>Bacteroidota</taxon>
        <taxon>Cytophagia</taxon>
        <taxon>Cytophagales</taxon>
        <taxon>Hymenobacteraceae</taxon>
        <taxon>Pontibacter</taxon>
    </lineage>
</organism>
<keyword evidence="2" id="KW-1185">Reference proteome</keyword>
<sequence length="221" mass="25823">MHYNILRISSDPKVIGVNNGIYQIELDKSCFSNIKEYEKFILEFPEDSNVDINYPRPLIYRVLKKAKLTDFMGYSQSLIGVPFVLSGKAVRIFNDFSLKEHSLIEIEFKENKDNSYYLFRYPFTENSTINFEKSVFYTQRPGQDKVYHKIHSEDDFKVFWKQNALWRAEKFVLEESEANYDCIRLRIGGVFISDKLQKAIEAAGLIGQNIPKTNAPIITFN</sequence>
<proteinExistence type="predicted"/>
<dbReference type="EMBL" id="VFRQ01000001">
    <property type="protein sequence ID" value="TPE45831.1"/>
    <property type="molecule type" value="Genomic_DNA"/>
</dbReference>
<dbReference type="RefSeq" id="WP_140618188.1">
    <property type="nucleotide sequence ID" value="NZ_VFRQ01000001.1"/>
</dbReference>
<comment type="caution">
    <text evidence="1">The sequence shown here is derived from an EMBL/GenBank/DDBJ whole genome shotgun (WGS) entry which is preliminary data.</text>
</comment>
<evidence type="ECO:0000313" key="1">
    <source>
        <dbReference type="EMBL" id="TPE45831.1"/>
    </source>
</evidence>
<accession>A0A501WF73</accession>
<evidence type="ECO:0000313" key="2">
    <source>
        <dbReference type="Proteomes" id="UP000316727"/>
    </source>
</evidence>
<dbReference type="Proteomes" id="UP000316727">
    <property type="component" value="Unassembled WGS sequence"/>
</dbReference>
<name>A0A501WF73_9BACT</name>
<gene>
    <name evidence="1" type="ORF">FJM65_00335</name>
</gene>
<protein>
    <submittedName>
        <fullName evidence="1">Uncharacterized protein</fullName>
    </submittedName>
</protein>
<dbReference type="AlphaFoldDB" id="A0A501WF73"/>
<reference evidence="1 2" key="1">
    <citation type="submission" date="2019-06" db="EMBL/GenBank/DDBJ databases">
        <title>A novel bacterium of genus Pontibacter, isolated from marine sediment.</title>
        <authorList>
            <person name="Huang H."/>
            <person name="Mo K."/>
            <person name="Hu Y."/>
        </authorList>
    </citation>
    <scope>NUCLEOTIDE SEQUENCE [LARGE SCALE GENOMIC DNA]</scope>
    <source>
        <strain evidence="1 2">HB172049</strain>
    </source>
</reference>